<feature type="compositionally biased region" description="Basic and acidic residues" evidence="1">
    <location>
        <begin position="131"/>
        <end position="151"/>
    </location>
</feature>
<keyword evidence="3" id="KW-1185">Reference proteome</keyword>
<dbReference type="RefSeq" id="WP_175434163.1">
    <property type="nucleotide sequence ID" value="NZ_CP021978.1"/>
</dbReference>
<feature type="compositionally biased region" description="Low complexity" evidence="1">
    <location>
        <begin position="268"/>
        <end position="283"/>
    </location>
</feature>
<evidence type="ECO:0000313" key="2">
    <source>
        <dbReference type="EMBL" id="QCD57612.1"/>
    </source>
</evidence>
<protein>
    <submittedName>
        <fullName evidence="2">Uncharacterized protein</fullName>
    </submittedName>
</protein>
<feature type="compositionally biased region" description="Low complexity" evidence="1">
    <location>
        <begin position="15"/>
        <end position="29"/>
    </location>
</feature>
<feature type="region of interest" description="Disordered" evidence="1">
    <location>
        <begin position="101"/>
        <end position="326"/>
    </location>
</feature>
<feature type="compositionally biased region" description="Basic and acidic residues" evidence="1">
    <location>
        <begin position="1"/>
        <end position="14"/>
    </location>
</feature>
<dbReference type="KEGG" id="shaw:CEB94_24240"/>
<dbReference type="AlphaFoldDB" id="A0A6G5RJ55"/>
<dbReference type="Proteomes" id="UP000495940">
    <property type="component" value="Chromosome"/>
</dbReference>
<evidence type="ECO:0000313" key="3">
    <source>
        <dbReference type="Proteomes" id="UP000495940"/>
    </source>
</evidence>
<feature type="compositionally biased region" description="Pro residues" evidence="1">
    <location>
        <begin position="284"/>
        <end position="308"/>
    </location>
</feature>
<sequence length="501" mass="51969">MSRLSREKKREQKQAARAATPAAPIDVHVPGAGTDVGGGAGGVSDGASVGGVPVFAAPGEEIQRAVLNRLHHIALATGHPVLATIRDERIGYVVPLQVDPDGSSHFTSEPVATPPPERQHARDAGAMPPPERQHARHDGAMTPPERQHVRDAGAATPPVPPHARDASAPTPPEPRHALNSNANATTPPEPLHAPSDAVAAPEPQYPRGDSATHVLRPAPESGRGAAPTFPLRAVPEPQPADERVPTFELRAVPESAQPAPEDAPPGPGTAMPPGTVAPPTGEFGPPPPMDARPLPVPEAPPAPRPAPVPEDALIAADPDPKPTPARGFDAVAEAVLGDEPLTAPGDPTAPAVLAEPIARINEAVKEGRIDTASELAEQTVVQASGALGPEHPEVLRLGELTAYIAYLAGDPLRACRLSLDLAGARRRAGDAEAAYGNVESAATAWRAVRDPALGLELGRDLIGLWTELAAEDGPAAEEVEQLESARARMGRLTERARKQQA</sequence>
<organism evidence="2 3">
    <name type="scientific">Streptomyces hawaiiensis</name>
    <dbReference type="NCBI Taxonomy" id="67305"/>
    <lineage>
        <taxon>Bacteria</taxon>
        <taxon>Bacillati</taxon>
        <taxon>Actinomycetota</taxon>
        <taxon>Actinomycetes</taxon>
        <taxon>Kitasatosporales</taxon>
        <taxon>Streptomycetaceae</taxon>
        <taxon>Streptomyces</taxon>
    </lineage>
</organism>
<reference evidence="2 3" key="1">
    <citation type="submission" date="2017-06" db="EMBL/GenBank/DDBJ databases">
        <title>Complete Genome Sequence of Streptomyces hawaiiensis NRRL 15010 and insights into acyldepsipeptides biosynthesis.</title>
        <authorList>
            <person name="Mariita R.M."/>
            <person name="Sello J.K."/>
        </authorList>
    </citation>
    <scope>NUCLEOTIDE SEQUENCE [LARGE SCALE GENOMIC DNA]</scope>
    <source>
        <strain evidence="2 3">ATCC 12236</strain>
    </source>
</reference>
<feature type="region of interest" description="Disordered" evidence="1">
    <location>
        <begin position="1"/>
        <end position="29"/>
    </location>
</feature>
<gene>
    <name evidence="2" type="ORF">CEB94_24240</name>
</gene>
<name>A0A6G5RJ55_9ACTN</name>
<evidence type="ECO:0000256" key="1">
    <source>
        <dbReference type="SAM" id="MobiDB-lite"/>
    </source>
</evidence>
<dbReference type="EMBL" id="CP021978">
    <property type="protein sequence ID" value="QCD57612.1"/>
    <property type="molecule type" value="Genomic_DNA"/>
</dbReference>
<proteinExistence type="predicted"/>
<accession>A0A6G5RJ55</accession>